<gene>
    <name evidence="1" type="ORF">DFO77_104145</name>
</gene>
<keyword evidence="2" id="KW-1185">Reference proteome</keyword>
<dbReference type="Proteomes" id="UP000252733">
    <property type="component" value="Unassembled WGS sequence"/>
</dbReference>
<organism evidence="1 2">
    <name type="scientific">Marinilabilia salmonicolor</name>
    <dbReference type="NCBI Taxonomy" id="989"/>
    <lineage>
        <taxon>Bacteria</taxon>
        <taxon>Pseudomonadati</taxon>
        <taxon>Bacteroidota</taxon>
        <taxon>Bacteroidia</taxon>
        <taxon>Marinilabiliales</taxon>
        <taxon>Marinilabiliaceae</taxon>
        <taxon>Marinilabilia</taxon>
    </lineage>
</organism>
<dbReference type="InterPro" id="IPR024453">
    <property type="entry name" value="Peptidase_C92"/>
</dbReference>
<protein>
    <submittedName>
        <fullName evidence="1">Permuted papain-like amidase YaeF/Yiix C92 family enzyme</fullName>
    </submittedName>
</protein>
<dbReference type="InterPro" id="IPR038765">
    <property type="entry name" value="Papain-like_cys_pep_sf"/>
</dbReference>
<sequence length="205" mass="22599">MITTMIISGCDNKDKVSLRTGDLLFRGKTPSALSTAIDDVTQTDAGKHFSHVGLAEVVDEEVFVIHAEGSRGVCCEQLSDFMSDPEGNQLYVEAYRLKGDKKRVVDSALVRASSLIGEPYNYSYIIEDPGFYCSELIWYAFATDSVFSLEPMTFKDPATGEFHDGWRKHYSRLGIEIPEGLPGCNPNGMATSDRLDLLGVVESQP</sequence>
<dbReference type="RefSeq" id="WP_258861566.1">
    <property type="nucleotide sequence ID" value="NZ_QPIZ01000004.1"/>
</dbReference>
<dbReference type="Gene3D" id="3.90.1720.10">
    <property type="entry name" value="endopeptidase domain like (from Nostoc punctiforme)"/>
    <property type="match status" value="1"/>
</dbReference>
<proteinExistence type="predicted"/>
<dbReference type="Pfam" id="PF05708">
    <property type="entry name" value="Peptidase_C92"/>
    <property type="match status" value="1"/>
</dbReference>
<reference evidence="1 2" key="1">
    <citation type="submission" date="2018-07" db="EMBL/GenBank/DDBJ databases">
        <title>Freshwater and sediment microbial communities from various areas in North America, analyzing microbe dynamics in response to fracking.</title>
        <authorList>
            <person name="Lamendella R."/>
        </authorList>
    </citation>
    <scope>NUCLEOTIDE SEQUENCE [LARGE SCALE GENOMIC DNA]</scope>
    <source>
        <strain evidence="1 2">160A</strain>
    </source>
</reference>
<dbReference type="AlphaFoldDB" id="A0A368VAW5"/>
<name>A0A368VAW5_9BACT</name>
<dbReference type="EMBL" id="QPIZ01000004">
    <property type="protein sequence ID" value="RCW38387.1"/>
    <property type="molecule type" value="Genomic_DNA"/>
</dbReference>
<comment type="caution">
    <text evidence="1">The sequence shown here is derived from an EMBL/GenBank/DDBJ whole genome shotgun (WGS) entry which is preliminary data.</text>
</comment>
<evidence type="ECO:0000313" key="2">
    <source>
        <dbReference type="Proteomes" id="UP000252733"/>
    </source>
</evidence>
<dbReference type="SUPFAM" id="SSF54001">
    <property type="entry name" value="Cysteine proteinases"/>
    <property type="match status" value="1"/>
</dbReference>
<evidence type="ECO:0000313" key="1">
    <source>
        <dbReference type="EMBL" id="RCW38387.1"/>
    </source>
</evidence>
<accession>A0A368VAW5</accession>